<dbReference type="EMBL" id="CP071090">
    <property type="protein sequence ID" value="QSQ22759.1"/>
    <property type="molecule type" value="Genomic_DNA"/>
</dbReference>
<keyword evidence="2" id="KW-1185">Reference proteome</keyword>
<name>A0ABX7NZC1_9BACT</name>
<dbReference type="RefSeq" id="WP_206724335.1">
    <property type="nucleotide sequence ID" value="NZ_CP071090.1"/>
</dbReference>
<dbReference type="Proteomes" id="UP000662747">
    <property type="component" value="Chromosome"/>
</dbReference>
<organism evidence="1 2">
    <name type="scientific">Pyxidicoccus parkwayensis</name>
    <dbReference type="NCBI Taxonomy" id="2813578"/>
    <lineage>
        <taxon>Bacteria</taxon>
        <taxon>Pseudomonadati</taxon>
        <taxon>Myxococcota</taxon>
        <taxon>Myxococcia</taxon>
        <taxon>Myxococcales</taxon>
        <taxon>Cystobacterineae</taxon>
        <taxon>Myxococcaceae</taxon>
        <taxon>Pyxidicoccus</taxon>
    </lineage>
</organism>
<gene>
    <name evidence="1" type="ORF">JY651_48000</name>
</gene>
<evidence type="ECO:0000313" key="2">
    <source>
        <dbReference type="Proteomes" id="UP000662747"/>
    </source>
</evidence>
<evidence type="ECO:0000313" key="1">
    <source>
        <dbReference type="EMBL" id="QSQ22759.1"/>
    </source>
</evidence>
<sequence>MAGHSIECFAPGVGMEAEERLAEALSRAGRDVTARQRLDPARPLPPLESGMFRWRLLPANVKGGTVLVVQDALPERWDLDFFRALSAVTEGVVVGMEQYDLLTRRGLATFFSGRTLEVALEDGGLTSTTLGSPPLYQALGGSTLEGVYEERFGDLCNTLPYRLRLGEVLAAGDWTVTPPTSDFVPEVLPTESLLVLANVEEPAWRAAAPHLAPGGRWRAGRGPTLNAPFIELRHPGPFDEARVTAISDELACPVSALELVSAGAPFRWAEANQGALENTGRAEAGAEFLKALFRSVFFMGEGPGLLFGRGPGGWNEISQ</sequence>
<accession>A0ABX7NZC1</accession>
<reference evidence="1 2" key="1">
    <citation type="submission" date="2021-02" db="EMBL/GenBank/DDBJ databases">
        <title>De Novo genome assembly of isolated myxobacteria.</title>
        <authorList>
            <person name="Stevens D.C."/>
        </authorList>
    </citation>
    <scope>NUCLEOTIDE SEQUENCE [LARGE SCALE GENOMIC DNA]</scope>
    <source>
        <strain evidence="2">SCPEA02</strain>
    </source>
</reference>
<proteinExistence type="predicted"/>
<protein>
    <submittedName>
        <fullName evidence="1">Uncharacterized protein</fullName>
    </submittedName>
</protein>